<reference evidence="2 3" key="1">
    <citation type="submission" date="2024-04" db="EMBL/GenBank/DDBJ databases">
        <title>Genome assembly C_amara_ONT_v2.</title>
        <authorList>
            <person name="Yant L."/>
            <person name="Moore C."/>
            <person name="Slenker M."/>
        </authorList>
    </citation>
    <scope>NUCLEOTIDE SEQUENCE [LARGE SCALE GENOMIC DNA]</scope>
    <source>
        <tissue evidence="2">Leaf</tissue>
    </source>
</reference>
<sequence>MIPPCNSRASDTFSWRVPQRTYTESFPTKGTWDQIRVTAPRVPWPKVVWFKEAIPRFSFIHWLTLLDRLPMHDRLCSWGMNVPARCVLCDSPSESNRYMFFECNFIRPIWTSLVSRVVPNPPLPLPDTTAWIMNTPPVSAP</sequence>
<gene>
    <name evidence="2" type="ORF">V5N11_017023</name>
</gene>
<dbReference type="EMBL" id="JBANAX010000290">
    <property type="protein sequence ID" value="KAL1215259.1"/>
    <property type="molecule type" value="Genomic_DNA"/>
</dbReference>
<dbReference type="AlphaFoldDB" id="A0ABD1BFL3"/>
<dbReference type="Proteomes" id="UP001558713">
    <property type="component" value="Unassembled WGS sequence"/>
</dbReference>
<accession>A0ABD1BFL3</accession>
<feature type="domain" description="Reverse transcriptase zinc-binding" evidence="1">
    <location>
        <begin position="26"/>
        <end position="110"/>
    </location>
</feature>
<comment type="caution">
    <text evidence="2">The sequence shown here is derived from an EMBL/GenBank/DDBJ whole genome shotgun (WGS) entry which is preliminary data.</text>
</comment>
<dbReference type="InterPro" id="IPR026960">
    <property type="entry name" value="RVT-Znf"/>
</dbReference>
<keyword evidence="3" id="KW-1185">Reference proteome</keyword>
<name>A0ABD1BFL3_CARAN</name>
<evidence type="ECO:0000259" key="1">
    <source>
        <dbReference type="Pfam" id="PF13966"/>
    </source>
</evidence>
<protein>
    <recommendedName>
        <fullName evidence="1">Reverse transcriptase zinc-binding domain-containing protein</fullName>
    </recommendedName>
</protein>
<organism evidence="2 3">
    <name type="scientific">Cardamine amara subsp. amara</name>
    <dbReference type="NCBI Taxonomy" id="228776"/>
    <lineage>
        <taxon>Eukaryota</taxon>
        <taxon>Viridiplantae</taxon>
        <taxon>Streptophyta</taxon>
        <taxon>Embryophyta</taxon>
        <taxon>Tracheophyta</taxon>
        <taxon>Spermatophyta</taxon>
        <taxon>Magnoliopsida</taxon>
        <taxon>eudicotyledons</taxon>
        <taxon>Gunneridae</taxon>
        <taxon>Pentapetalae</taxon>
        <taxon>rosids</taxon>
        <taxon>malvids</taxon>
        <taxon>Brassicales</taxon>
        <taxon>Brassicaceae</taxon>
        <taxon>Cardamineae</taxon>
        <taxon>Cardamine</taxon>
    </lineage>
</organism>
<evidence type="ECO:0000313" key="2">
    <source>
        <dbReference type="EMBL" id="KAL1215259.1"/>
    </source>
</evidence>
<evidence type="ECO:0000313" key="3">
    <source>
        <dbReference type="Proteomes" id="UP001558713"/>
    </source>
</evidence>
<proteinExistence type="predicted"/>
<dbReference type="Pfam" id="PF13966">
    <property type="entry name" value="zf-RVT"/>
    <property type="match status" value="1"/>
</dbReference>